<dbReference type="CDD" id="cd24012">
    <property type="entry name" value="ASKHA_NBD_KDGal-kinase"/>
    <property type="match status" value="1"/>
</dbReference>
<comment type="caution">
    <text evidence="1">The sequence shown here is derived from an EMBL/GenBank/DDBJ whole genome shotgun (WGS) entry which is preliminary data.</text>
</comment>
<sequence>MNQAVSHAAPHAEPTAVAHDIPDTPADLNQAVLIALDWGTSSLRAYAFDAQGRALAVRSLPWGIMKLPRAAAEGGFDAAFEAACGDWLDARPTLPLIACGMVGSAQGWVEAPYIDTPADANRLASSLAEVRTQRGPVLRIVPGVLERGTLPNVMRGEETQILGAMLEAGPGAQDAAPRKTLVGLPGSHAKWAIVEGRSIERFHTFMTGEAFAALRDHTILGRTMRTPDVPDTEAFLRGVSVARGAWDAGLLATIFSTRALGLTGQLDAAQQPDYLSGLLIGHEIAGLEKLLEREGATWASQPVLLIGDAKLVERYRLVLAHFGCTHARTVQNATERGLWQIASQAGLVAQA</sequence>
<proteinExistence type="predicted"/>
<dbReference type="GO" id="GO:0034194">
    <property type="term" value="P:D-galactonate catabolic process"/>
    <property type="evidence" value="ECO:0007669"/>
    <property type="project" value="InterPro"/>
</dbReference>
<organism evidence="1 2">
    <name type="scientific">Pararobbsia silviterrae</name>
    <dbReference type="NCBI Taxonomy" id="1792498"/>
    <lineage>
        <taxon>Bacteria</taxon>
        <taxon>Pseudomonadati</taxon>
        <taxon>Pseudomonadota</taxon>
        <taxon>Betaproteobacteria</taxon>
        <taxon>Burkholderiales</taxon>
        <taxon>Burkholderiaceae</taxon>
        <taxon>Pararobbsia</taxon>
    </lineage>
</organism>
<keyword evidence="1" id="KW-0418">Kinase</keyword>
<dbReference type="InterPro" id="IPR042258">
    <property type="entry name" value="DGOK_N"/>
</dbReference>
<evidence type="ECO:0000313" key="2">
    <source>
        <dbReference type="Proteomes" id="UP000270342"/>
    </source>
</evidence>
<gene>
    <name evidence="1" type="ORF">D7S86_21345</name>
</gene>
<dbReference type="GO" id="GO:0008671">
    <property type="term" value="F:2-dehydro-3-deoxygalactonokinase activity"/>
    <property type="evidence" value="ECO:0007669"/>
    <property type="project" value="InterPro"/>
</dbReference>
<dbReference type="OrthoDB" id="256574at2"/>
<name>A0A494XFB1_9BURK</name>
<dbReference type="Pfam" id="PF05035">
    <property type="entry name" value="DGOK"/>
    <property type="match status" value="1"/>
</dbReference>
<dbReference type="Proteomes" id="UP000270342">
    <property type="component" value="Unassembled WGS sequence"/>
</dbReference>
<protein>
    <submittedName>
        <fullName evidence="1">2-dehydro-3-deoxygalactonokinase</fullName>
    </submittedName>
</protein>
<accession>A0A494XFB1</accession>
<dbReference type="EMBL" id="RBZU01000011">
    <property type="protein sequence ID" value="RKP48562.1"/>
    <property type="molecule type" value="Genomic_DNA"/>
</dbReference>
<evidence type="ECO:0000313" key="1">
    <source>
        <dbReference type="EMBL" id="RKP48562.1"/>
    </source>
</evidence>
<dbReference type="Gene3D" id="3.30.420.300">
    <property type="entry name" value="2-keto-3-deoxy-galactonokinase, substrate binding domain"/>
    <property type="match status" value="1"/>
</dbReference>
<dbReference type="InterPro" id="IPR042257">
    <property type="entry name" value="DGOK_C"/>
</dbReference>
<dbReference type="RefSeq" id="WP_121089099.1">
    <property type="nucleotide sequence ID" value="NZ_RBZU01000011.1"/>
</dbReference>
<reference evidence="1 2" key="1">
    <citation type="submission" date="2018-10" db="EMBL/GenBank/DDBJ databases">
        <title>Robbsia sp. DHC34, isolated from soil.</title>
        <authorList>
            <person name="Gao Z.-H."/>
            <person name="Qiu L.-H."/>
        </authorList>
    </citation>
    <scope>NUCLEOTIDE SEQUENCE [LARGE SCALE GENOMIC DNA]</scope>
    <source>
        <strain evidence="1 2">DHC34</strain>
    </source>
</reference>
<keyword evidence="1" id="KW-0808">Transferase</keyword>
<dbReference type="InterPro" id="IPR007729">
    <property type="entry name" value="DGOK"/>
</dbReference>
<dbReference type="AlphaFoldDB" id="A0A494XFB1"/>
<dbReference type="Gene3D" id="3.30.420.310">
    <property type="entry name" value="2-keto-3-deoxy-galactonokinase, C-terminal domain"/>
    <property type="match status" value="1"/>
</dbReference>
<keyword evidence="2" id="KW-1185">Reference proteome</keyword>